<feature type="chain" id="PRO_5041703206" description="DUF2865 domain-containing protein" evidence="2">
    <location>
        <begin position="37"/>
        <end position="389"/>
    </location>
</feature>
<dbReference type="RefSeq" id="WP_116493819.1">
    <property type="nucleotide sequence ID" value="NZ_QDFR01000001.1"/>
</dbReference>
<dbReference type="Proteomes" id="UP000244335">
    <property type="component" value="Unassembled WGS sequence"/>
</dbReference>
<evidence type="ECO:0000256" key="1">
    <source>
        <dbReference type="SAM" id="MobiDB-lite"/>
    </source>
</evidence>
<feature type="region of interest" description="Disordered" evidence="1">
    <location>
        <begin position="297"/>
        <end position="389"/>
    </location>
</feature>
<comment type="caution">
    <text evidence="3">The sequence shown here is derived from an EMBL/GenBank/DDBJ whole genome shotgun (WGS) entry which is preliminary data.</text>
</comment>
<dbReference type="EMBL" id="QDFR01000001">
    <property type="protein sequence ID" value="PVE56564.1"/>
    <property type="molecule type" value="Genomic_DNA"/>
</dbReference>
<reference evidence="3 4" key="1">
    <citation type="submission" date="2018-04" db="EMBL/GenBank/DDBJ databases">
        <authorList>
            <person name="Hagen T."/>
        </authorList>
    </citation>
    <scope>NUCLEOTIDE SEQUENCE [LARGE SCALE GENOMIC DNA]</scope>
    <source>
        <strain evidence="3 4">TPD7009</strain>
    </source>
</reference>
<feature type="signal peptide" evidence="2">
    <location>
        <begin position="1"/>
        <end position="36"/>
    </location>
</feature>
<sequence>MLTGLQKTNGRPAPRRNRLIGSLLAALLVAPVAVQAQDICETLEAQLRQPSESTEVIGTTAQVRQFANALAQQNLVIRRIKNDLRSYGCSSGSVIVYGNPNAQICGDIADALAQAEAERDMIAQDRNRMLASRRTEAADRWDRIMAALDAEGCLDRRPPDYASTDPGLDAQPRGYTDPFNDDQRDIGNYGPTPDMPTEGGLRTLCVRTCDGAFFPISSNATPMDFSAQAAQCERMCPGTETELFYHSMVGQESSDMVSAKTGQPYKSMPTAFAYRNGSPSTRSPSCSCNMAAYHQEMRKQEEQASAPQSSPDQSYSGITRIPAPKTESPTPASPEPAPQVEAKASPVPEREYDPKNNKVRIVGPQFLPEETSRIDLKNPALKGAQPQQE</sequence>
<feature type="region of interest" description="Disordered" evidence="1">
    <location>
        <begin position="156"/>
        <end position="182"/>
    </location>
</feature>
<evidence type="ECO:0000313" key="4">
    <source>
        <dbReference type="Proteomes" id="UP000244335"/>
    </source>
</evidence>
<keyword evidence="2" id="KW-0732">Signal</keyword>
<proteinExistence type="predicted"/>
<dbReference type="AlphaFoldDB" id="A0AA92C5U7"/>
<dbReference type="Pfam" id="PF11064">
    <property type="entry name" value="DUF2865"/>
    <property type="match status" value="1"/>
</dbReference>
<feature type="compositionally biased region" description="Low complexity" evidence="1">
    <location>
        <begin position="303"/>
        <end position="330"/>
    </location>
</feature>
<evidence type="ECO:0000256" key="2">
    <source>
        <dbReference type="SAM" id="SignalP"/>
    </source>
</evidence>
<evidence type="ECO:0008006" key="5">
    <source>
        <dbReference type="Google" id="ProtNLM"/>
    </source>
</evidence>
<gene>
    <name evidence="3" type="ORF">DC430_01905</name>
</gene>
<dbReference type="InterPro" id="IPR021293">
    <property type="entry name" value="DUF2865"/>
</dbReference>
<evidence type="ECO:0000313" key="3">
    <source>
        <dbReference type="EMBL" id="PVE56564.1"/>
    </source>
</evidence>
<organism evidence="3 4">
    <name type="scientific">Rhizobium rhizogenes</name>
    <name type="common">Agrobacterium rhizogenes</name>
    <dbReference type="NCBI Taxonomy" id="359"/>
    <lineage>
        <taxon>Bacteria</taxon>
        <taxon>Pseudomonadati</taxon>
        <taxon>Pseudomonadota</taxon>
        <taxon>Alphaproteobacteria</taxon>
        <taxon>Hyphomicrobiales</taxon>
        <taxon>Rhizobiaceae</taxon>
        <taxon>Rhizobium/Agrobacterium group</taxon>
        <taxon>Rhizobium</taxon>
    </lineage>
</organism>
<protein>
    <recommendedName>
        <fullName evidence="5">DUF2865 domain-containing protein</fullName>
    </recommendedName>
</protein>
<name>A0AA92C5U7_RHIRH</name>
<accession>A0AA92C5U7</accession>